<dbReference type="Proteomes" id="UP000823388">
    <property type="component" value="Chromosome 2N"/>
</dbReference>
<sequence>MGQYHDMTPAQHQSTLQKIVDMCKRFRRAVTCREDENLLPPRSSGPVPGAGPSSRRSAPATQSGPPPPPPVTMATPSASAARPTYVPRPAHLYSAGKSYSNLVSLIIPHHVKLYSSTCTSYSCSARLVVVSADRSVRRQIFLPSSSNTRFRYV</sequence>
<evidence type="ECO:0000313" key="2">
    <source>
        <dbReference type="EMBL" id="KAG2631431.1"/>
    </source>
</evidence>
<organism evidence="2 3">
    <name type="scientific">Panicum virgatum</name>
    <name type="common">Blackwell switchgrass</name>
    <dbReference type="NCBI Taxonomy" id="38727"/>
    <lineage>
        <taxon>Eukaryota</taxon>
        <taxon>Viridiplantae</taxon>
        <taxon>Streptophyta</taxon>
        <taxon>Embryophyta</taxon>
        <taxon>Tracheophyta</taxon>
        <taxon>Spermatophyta</taxon>
        <taxon>Magnoliopsida</taxon>
        <taxon>Liliopsida</taxon>
        <taxon>Poales</taxon>
        <taxon>Poaceae</taxon>
        <taxon>PACMAD clade</taxon>
        <taxon>Panicoideae</taxon>
        <taxon>Panicodae</taxon>
        <taxon>Paniceae</taxon>
        <taxon>Panicinae</taxon>
        <taxon>Panicum</taxon>
        <taxon>Panicum sect. Hiantes</taxon>
    </lineage>
</organism>
<accession>A0A8T0V3Z2</accession>
<keyword evidence="3" id="KW-1185">Reference proteome</keyword>
<reference evidence="2" key="1">
    <citation type="submission" date="2020-05" db="EMBL/GenBank/DDBJ databases">
        <title>WGS assembly of Panicum virgatum.</title>
        <authorList>
            <person name="Lovell J.T."/>
            <person name="Jenkins J."/>
            <person name="Shu S."/>
            <person name="Juenger T.E."/>
            <person name="Schmutz J."/>
        </authorList>
    </citation>
    <scope>NUCLEOTIDE SEQUENCE</scope>
    <source>
        <strain evidence="2">AP13</strain>
    </source>
</reference>
<gene>
    <name evidence="2" type="ORF">PVAP13_2NG039472</name>
</gene>
<dbReference type="EMBL" id="CM029040">
    <property type="protein sequence ID" value="KAG2631431.1"/>
    <property type="molecule type" value="Genomic_DNA"/>
</dbReference>
<feature type="compositionally biased region" description="Low complexity" evidence="1">
    <location>
        <begin position="40"/>
        <end position="63"/>
    </location>
</feature>
<proteinExistence type="predicted"/>
<feature type="compositionally biased region" description="Low complexity" evidence="1">
    <location>
        <begin position="72"/>
        <end position="81"/>
    </location>
</feature>
<comment type="caution">
    <text evidence="2">The sequence shown here is derived from an EMBL/GenBank/DDBJ whole genome shotgun (WGS) entry which is preliminary data.</text>
</comment>
<feature type="region of interest" description="Disordered" evidence="1">
    <location>
        <begin position="34"/>
        <end position="82"/>
    </location>
</feature>
<dbReference type="AlphaFoldDB" id="A0A8T0V3Z2"/>
<evidence type="ECO:0000256" key="1">
    <source>
        <dbReference type="SAM" id="MobiDB-lite"/>
    </source>
</evidence>
<protein>
    <submittedName>
        <fullName evidence="2">Uncharacterized protein</fullName>
    </submittedName>
</protein>
<name>A0A8T0V3Z2_PANVG</name>
<evidence type="ECO:0000313" key="3">
    <source>
        <dbReference type="Proteomes" id="UP000823388"/>
    </source>
</evidence>